<organism evidence="5 6">
    <name type="scientific">Lentzea kristufekii</name>
    <dbReference type="NCBI Taxonomy" id="3095430"/>
    <lineage>
        <taxon>Bacteria</taxon>
        <taxon>Bacillati</taxon>
        <taxon>Actinomycetota</taxon>
        <taxon>Actinomycetes</taxon>
        <taxon>Pseudonocardiales</taxon>
        <taxon>Pseudonocardiaceae</taxon>
        <taxon>Lentzea</taxon>
    </lineage>
</organism>
<comment type="caution">
    <text evidence="5">The sequence shown here is derived from an EMBL/GenBank/DDBJ whole genome shotgun (WGS) entry which is preliminary data.</text>
</comment>
<accession>A0ABU4U7H1</accession>
<keyword evidence="2 3" id="KW-0378">Hydrolase</keyword>
<dbReference type="RefSeq" id="WP_319990198.1">
    <property type="nucleotide sequence ID" value="NZ_JAXAVV010000046.1"/>
</dbReference>
<evidence type="ECO:0000259" key="4">
    <source>
        <dbReference type="Pfam" id="PF00135"/>
    </source>
</evidence>
<name>A0ABU4U7H1_9PSEU</name>
<dbReference type="InterPro" id="IPR029058">
    <property type="entry name" value="AB_hydrolase_fold"/>
</dbReference>
<dbReference type="Gene3D" id="3.40.50.1820">
    <property type="entry name" value="alpha/beta hydrolase"/>
    <property type="match status" value="1"/>
</dbReference>
<dbReference type="EC" id="3.1.1.-" evidence="3"/>
<dbReference type="Pfam" id="PF00135">
    <property type="entry name" value="COesterase"/>
    <property type="match status" value="1"/>
</dbReference>
<proteinExistence type="inferred from homology"/>
<evidence type="ECO:0000313" key="5">
    <source>
        <dbReference type="EMBL" id="MDX8056542.1"/>
    </source>
</evidence>
<evidence type="ECO:0000256" key="2">
    <source>
        <dbReference type="ARBA" id="ARBA00022801"/>
    </source>
</evidence>
<dbReference type="SUPFAM" id="SSF53474">
    <property type="entry name" value="alpha/beta-Hydrolases"/>
    <property type="match status" value="1"/>
</dbReference>
<sequence>MKGLRSKATGACIAFAVVAASVTAPSAEPQTGHGRESTDPVITSVAQGSLLGYRDDGVYTFKGIPYAASERFGLPTTPPAWSGVRPALQYGEVCPTGTESVSPFDFMTPTGKDQVENEKCQSVNVWTKSLRTEARRPVVVWLHGGGFSSGSSSELPYYDGRNLADHGNTVFVSVNHRLNVLGYMDLSAHGEAYRDSGNLGMLDIESALKWVRDNITRFGGDPKNVTVVGQSGGAAKVLTLMGMPSAKGLFHKAVVASGQAAGRSQSDARAQTAAVFGELGVNTVEQLKQVPHRTLLAAAGRARFSASPVIDGALYPERTVTADGKFSALSRDVPLMVSNTFAEFSTNAGAMITQAGAANPLQDAYRPQTSEARVLQLLNERYKASTPAIVTEFRKQYPTRPLFDLLYMDAGGPANRLPTARAKAGQGGAPVYAAVYAWTLPVFGGVTAYHTGGDLPFMLDNVDTVRSLVAGKRHVADKVAAEASGALIRFAATGDPGERVRLDWPAYDSATGWTMVFDARSSARRKHDERLFELISRAR</sequence>
<dbReference type="Proteomes" id="UP001271792">
    <property type="component" value="Unassembled WGS sequence"/>
</dbReference>
<reference evidence="5 6" key="2">
    <citation type="submission" date="2023-11" db="EMBL/GenBank/DDBJ databases">
        <authorList>
            <person name="Lara A.C."/>
            <person name="Chronakova A."/>
        </authorList>
    </citation>
    <scope>NUCLEOTIDE SEQUENCE [LARGE SCALE GENOMIC DNA]</scope>
    <source>
        <strain evidence="5 6">BCCO 10_0798</strain>
    </source>
</reference>
<protein>
    <recommendedName>
        <fullName evidence="3">Carboxylic ester hydrolase</fullName>
        <ecNumber evidence="3">3.1.1.-</ecNumber>
    </recommendedName>
</protein>
<keyword evidence="3" id="KW-0732">Signal</keyword>
<evidence type="ECO:0000313" key="6">
    <source>
        <dbReference type="Proteomes" id="UP001271792"/>
    </source>
</evidence>
<dbReference type="InterPro" id="IPR050309">
    <property type="entry name" value="Type-B_Carboxylest/Lipase"/>
</dbReference>
<dbReference type="EMBL" id="JAXAVV010000046">
    <property type="protein sequence ID" value="MDX8056542.1"/>
    <property type="molecule type" value="Genomic_DNA"/>
</dbReference>
<comment type="similarity">
    <text evidence="1 3">Belongs to the type-B carboxylesterase/lipase family.</text>
</comment>
<dbReference type="InterPro" id="IPR019826">
    <property type="entry name" value="Carboxylesterase_B_AS"/>
</dbReference>
<evidence type="ECO:0000256" key="1">
    <source>
        <dbReference type="ARBA" id="ARBA00005964"/>
    </source>
</evidence>
<dbReference type="PROSITE" id="PS00122">
    <property type="entry name" value="CARBOXYLESTERASE_B_1"/>
    <property type="match status" value="1"/>
</dbReference>
<feature type="signal peptide" evidence="3">
    <location>
        <begin position="1"/>
        <end position="26"/>
    </location>
</feature>
<feature type="chain" id="PRO_5044962945" description="Carboxylic ester hydrolase" evidence="3">
    <location>
        <begin position="27"/>
        <end position="539"/>
    </location>
</feature>
<reference evidence="5 6" key="1">
    <citation type="submission" date="2023-11" db="EMBL/GenBank/DDBJ databases">
        <title>Lentzea sokolovensis, sp. nov., Lentzea kristufkii, sp. nov., and Lentzea miocenensis, sp. nov., rare actinobacteria from Sokolov Coal Basin, Miocene lacustrine sediment, Czech Republic.</title>
        <authorList>
            <person name="Lara A."/>
            <person name="Kotroba L."/>
            <person name="Nouioui I."/>
            <person name="Neumann-Schaal M."/>
            <person name="Mast Y."/>
            <person name="Chronakova A."/>
        </authorList>
    </citation>
    <scope>NUCLEOTIDE SEQUENCE [LARGE SCALE GENOMIC DNA]</scope>
    <source>
        <strain evidence="5 6">BCCO 10_0798</strain>
    </source>
</reference>
<dbReference type="InterPro" id="IPR002018">
    <property type="entry name" value="CarbesteraseB"/>
</dbReference>
<keyword evidence="6" id="KW-1185">Reference proteome</keyword>
<dbReference type="PANTHER" id="PTHR11559">
    <property type="entry name" value="CARBOXYLESTERASE"/>
    <property type="match status" value="1"/>
</dbReference>
<gene>
    <name evidence="5" type="ORF">SK571_44825</name>
</gene>
<evidence type="ECO:0000256" key="3">
    <source>
        <dbReference type="RuleBase" id="RU361235"/>
    </source>
</evidence>
<feature type="domain" description="Carboxylesterase type B" evidence="4">
    <location>
        <begin position="44"/>
        <end position="521"/>
    </location>
</feature>